<dbReference type="PANTHER" id="PTHR43313">
    <property type="entry name" value="SHORT-CHAIN DEHYDROGENASE/REDUCTASE FAMILY 9C"/>
    <property type="match status" value="1"/>
</dbReference>
<evidence type="ECO:0000313" key="2">
    <source>
        <dbReference type="EMBL" id="PIO72642.1"/>
    </source>
</evidence>
<dbReference type="PANTHER" id="PTHR43313:SF34">
    <property type="entry name" value="RETINOL DEHYDROGENASE 7"/>
    <property type="match status" value="1"/>
</dbReference>
<dbReference type="InterPro" id="IPR036291">
    <property type="entry name" value="NAD(P)-bd_dom_sf"/>
</dbReference>
<proteinExistence type="predicted"/>
<keyword evidence="3" id="KW-1185">Reference proteome</keyword>
<reference evidence="2 3" key="1">
    <citation type="submission" date="2015-09" db="EMBL/GenBank/DDBJ databases">
        <title>Draft genome of the parasitic nematode Teladorsagia circumcincta isolate WARC Sus (inbred).</title>
        <authorList>
            <person name="Mitreva M."/>
        </authorList>
    </citation>
    <scope>NUCLEOTIDE SEQUENCE [LARGE SCALE GENOMIC DNA]</scope>
    <source>
        <strain evidence="2 3">S</strain>
    </source>
</reference>
<organism evidence="2 3">
    <name type="scientific">Teladorsagia circumcincta</name>
    <name type="common">Brown stomach worm</name>
    <name type="synonym">Ostertagia circumcincta</name>
    <dbReference type="NCBI Taxonomy" id="45464"/>
    <lineage>
        <taxon>Eukaryota</taxon>
        <taxon>Metazoa</taxon>
        <taxon>Ecdysozoa</taxon>
        <taxon>Nematoda</taxon>
        <taxon>Chromadorea</taxon>
        <taxon>Rhabditida</taxon>
        <taxon>Rhabditina</taxon>
        <taxon>Rhabditomorpha</taxon>
        <taxon>Strongyloidea</taxon>
        <taxon>Trichostrongylidae</taxon>
        <taxon>Teladorsagia</taxon>
    </lineage>
</organism>
<dbReference type="PROSITE" id="PS00061">
    <property type="entry name" value="ADH_SHORT"/>
    <property type="match status" value="1"/>
</dbReference>
<dbReference type="Gene3D" id="3.40.50.720">
    <property type="entry name" value="NAD(P)-binding Rossmann-like Domain"/>
    <property type="match status" value="1"/>
</dbReference>
<name>A0A2G9USF8_TELCI</name>
<keyword evidence="1" id="KW-0560">Oxidoreductase</keyword>
<evidence type="ECO:0000313" key="3">
    <source>
        <dbReference type="Proteomes" id="UP000230423"/>
    </source>
</evidence>
<dbReference type="GO" id="GO:0016491">
    <property type="term" value="F:oxidoreductase activity"/>
    <property type="evidence" value="ECO:0007669"/>
    <property type="project" value="UniProtKB-KW"/>
</dbReference>
<dbReference type="InterPro" id="IPR002347">
    <property type="entry name" value="SDR_fam"/>
</dbReference>
<dbReference type="OrthoDB" id="294295at2759"/>
<evidence type="ECO:0000256" key="1">
    <source>
        <dbReference type="ARBA" id="ARBA00023002"/>
    </source>
</evidence>
<dbReference type="AlphaFoldDB" id="A0A2G9USF8"/>
<protein>
    <submittedName>
        <fullName evidence="2">Oxidoreductase, short chain dehydrogenase/reductase family protein</fullName>
    </submittedName>
</protein>
<dbReference type="GO" id="GO:0008202">
    <property type="term" value="P:steroid metabolic process"/>
    <property type="evidence" value="ECO:0007669"/>
    <property type="project" value="TreeGrafter"/>
</dbReference>
<dbReference type="PRINTS" id="PR00081">
    <property type="entry name" value="GDHRDH"/>
</dbReference>
<sequence>MRYRGRIKLLVKNGNIVNPVERSPAFIMVLLIDEQKERYIWELFEIGDVSSKAVLITGCDSGFGRELALRCVKKGFTVFAGCLTDKGEISLKLECKSPKLHTVSLDVASDESVESARRYVDENLKQGLELWGIVNNAGIFSCHGPDDWTTVSDYINAAQVNTFGVVRVTHAFKKYVKRSEGRIVTVTSVNGRLSTPCGGPYVVSKYGTEAYMDAIRQELYVNGVYVSILEPGIFRTPLLDEQAMINRLEVAWSKLDDETKEEYGEYYRSYFAKLWNELFFTMSSTKTHYVVDNYMHALTALFPRHRYYCGWDAILLFVPISMLPSWISDFIMRSISRQERYPAAIEKKMNKLKKLA</sequence>
<dbReference type="Pfam" id="PF00106">
    <property type="entry name" value="adh_short"/>
    <property type="match status" value="1"/>
</dbReference>
<accession>A0A2G9USF8</accession>
<dbReference type="Proteomes" id="UP000230423">
    <property type="component" value="Unassembled WGS sequence"/>
</dbReference>
<gene>
    <name evidence="2" type="ORF">TELCIR_05421</name>
</gene>
<dbReference type="EMBL" id="KZ345628">
    <property type="protein sequence ID" value="PIO72642.1"/>
    <property type="molecule type" value="Genomic_DNA"/>
</dbReference>
<dbReference type="InterPro" id="IPR020904">
    <property type="entry name" value="Sc_DH/Rdtase_CS"/>
</dbReference>
<dbReference type="SUPFAM" id="SSF51735">
    <property type="entry name" value="NAD(P)-binding Rossmann-fold domains"/>
    <property type="match status" value="1"/>
</dbReference>